<keyword evidence="2" id="KW-1185">Reference proteome</keyword>
<reference evidence="1 2" key="1">
    <citation type="journal article" date="2014" name="Genome Announc.">
        <title>Genome Sequence of a Promising Hydrogen-Producing Facultative Anaerobic Bacterium, Brevundimonas naejangsanensis Strain B1.</title>
        <authorList>
            <person name="Su H."/>
            <person name="Zhang T."/>
            <person name="Bao M."/>
            <person name="Jiang Y."/>
            <person name="Wang Y."/>
            <person name="Tan T."/>
        </authorList>
    </citation>
    <scope>NUCLEOTIDE SEQUENCE [LARGE SCALE GENOMIC DNA]</scope>
    <source>
        <strain evidence="1 2">B1</strain>
    </source>
</reference>
<dbReference type="Proteomes" id="UP000077603">
    <property type="component" value="Chromosome"/>
</dbReference>
<organism evidence="1 2">
    <name type="scientific">Brevundimonas naejangsanensis</name>
    <dbReference type="NCBI Taxonomy" id="588932"/>
    <lineage>
        <taxon>Bacteria</taxon>
        <taxon>Pseudomonadati</taxon>
        <taxon>Pseudomonadota</taxon>
        <taxon>Alphaproteobacteria</taxon>
        <taxon>Caulobacterales</taxon>
        <taxon>Caulobacteraceae</taxon>
        <taxon>Brevundimonas</taxon>
    </lineage>
</organism>
<sequence>MAANTITLPEALALLDGPHAAVVSEIGSAGYTLWLGSGISRGRVIGLSGSDGVIAKLIEFLRAKRTAAADCKFNQALETLLTLAELDVAQRAALDLTVPVKEWPADQLKPIVGRLWNKYSEVLSIDIEGEKQDFLLWTGLDFPNTFADQDPDLEHLALAILVLEGVAPQLATANWDGLIEGAIVELGYPKEHLAITVTGDDLRNAAGAAAKLYKFHGCALRAIESEAIYRPLLIARSGQIGRWKYENAFTIVRQQLGALIQTTRTLMIGLSGQDENIRDMFQKVGGDKPWPWKEPPAVVFSNDALTQDQKDILEGIYSTEEWSESRTDICTSSLIESYGRPLLPAIVLHILTQKLQVLASDAAAPNLGPDDRERLDNGIVHLRDKAAEAGQSDLLVLMRHVAAAVARVRHQVEIGESPAGRLKYFPMSSDPVPRMKDAIGLKATGQREAATALGVIGDIASTGDWTIDLDNPEKTTSGALRIGTDGAAARVFFAANDHVINGLLEAGAFNESDPDVVVVSAAPLRTRQTRSPSGVYRNAKPQARFIEFGPMLAKAANTDDLVRSFRWEAAL</sequence>
<dbReference type="STRING" id="588932.DA69_05685"/>
<dbReference type="EMBL" id="CP015614">
    <property type="protein sequence ID" value="ANF54273.1"/>
    <property type="molecule type" value="Genomic_DNA"/>
</dbReference>
<proteinExistence type="predicted"/>
<dbReference type="KEGG" id="bne:DA69_05685"/>
<evidence type="ECO:0000313" key="2">
    <source>
        <dbReference type="Proteomes" id="UP000077603"/>
    </source>
</evidence>
<accession>A0A172Y4Z0</accession>
<dbReference type="AlphaFoldDB" id="A0A172Y4Z0"/>
<protein>
    <submittedName>
        <fullName evidence="1">Uncharacterized protein</fullName>
    </submittedName>
</protein>
<dbReference type="RefSeq" id="WP_025977028.1">
    <property type="nucleotide sequence ID" value="NZ_CAXORD010000041.1"/>
</dbReference>
<dbReference type="Pfam" id="PF13289">
    <property type="entry name" value="SIR2_2"/>
    <property type="match status" value="1"/>
</dbReference>
<dbReference type="eggNOG" id="ENOG502ZAEN">
    <property type="taxonomic scope" value="Bacteria"/>
</dbReference>
<dbReference type="OrthoDB" id="9148542at2"/>
<evidence type="ECO:0000313" key="1">
    <source>
        <dbReference type="EMBL" id="ANF54273.1"/>
    </source>
</evidence>
<gene>
    <name evidence="1" type="ORF">DA69_05685</name>
</gene>
<name>A0A172Y4Z0_9CAUL</name>